<organism evidence="3 4">
    <name type="scientific">Handelsmanbacteria sp. (strain RIFCSPLOWO2_12_FULL_64_10)</name>
    <dbReference type="NCBI Taxonomy" id="1817868"/>
    <lineage>
        <taxon>Bacteria</taxon>
        <taxon>Candidatus Handelsmaniibacteriota</taxon>
    </lineage>
</organism>
<proteinExistence type="inferred from homology"/>
<protein>
    <recommendedName>
        <fullName evidence="5">Lactate dehydrogenase</fullName>
    </recommendedName>
</protein>
<evidence type="ECO:0000256" key="1">
    <source>
        <dbReference type="ARBA" id="ARBA00006056"/>
    </source>
</evidence>
<accession>A0A1F6C5A6</accession>
<dbReference type="InterPro" id="IPR043143">
    <property type="entry name" value="Mal/L-sulf/L-lact_DH-like_NADP"/>
</dbReference>
<dbReference type="EMBL" id="MFKF01000410">
    <property type="protein sequence ID" value="OGG44242.1"/>
    <property type="molecule type" value="Genomic_DNA"/>
</dbReference>
<reference evidence="3 4" key="1">
    <citation type="journal article" date="2016" name="Nat. Commun.">
        <title>Thousands of microbial genomes shed light on interconnected biogeochemical processes in an aquifer system.</title>
        <authorList>
            <person name="Anantharaman K."/>
            <person name="Brown C.T."/>
            <person name="Hug L.A."/>
            <person name="Sharon I."/>
            <person name="Castelle C.J."/>
            <person name="Probst A.J."/>
            <person name="Thomas B.C."/>
            <person name="Singh A."/>
            <person name="Wilkins M.J."/>
            <person name="Karaoz U."/>
            <person name="Brodie E.L."/>
            <person name="Williams K.H."/>
            <person name="Hubbard S.S."/>
            <person name="Banfield J.F."/>
        </authorList>
    </citation>
    <scope>NUCLEOTIDE SEQUENCE [LARGE SCALE GENOMIC DNA]</scope>
    <source>
        <strain evidence="4">RIFCSPLOWO2_12_FULL_64_10</strain>
    </source>
</reference>
<dbReference type="AlphaFoldDB" id="A0A1F6C5A6"/>
<dbReference type="Proteomes" id="UP000178606">
    <property type="component" value="Unassembled WGS sequence"/>
</dbReference>
<feature type="non-terminal residue" evidence="3">
    <location>
        <position position="251"/>
    </location>
</feature>
<dbReference type="InterPro" id="IPR003767">
    <property type="entry name" value="Malate/L-lactate_DH-like"/>
</dbReference>
<dbReference type="PANTHER" id="PTHR11091">
    <property type="entry name" value="OXIDOREDUCTASE-RELATED"/>
    <property type="match status" value="1"/>
</dbReference>
<sequence>MQPNTLKAESKRIAYQDLVQFFKDVLTAAGVPGHVAEVEAEIGAEVDLCGVHSHGAQLLRMTVQYVRSGLVHPDPQMKVVAEYPASVLMETDRGIGRYTSAMGMDMAVRRAEAFGIGCVAIRDVAHWGRGHSYALRAARAGMIGLAFTNAFANFPAWGTRVPSLGNNPMAVGIPAGAGEEPVALDMAMTQAAIGKVRDIAAEGGRVPIGWGLDGQGRPTDDPKAILASRRFLPMGEHKGSGLAFVIDLLTG</sequence>
<dbReference type="Gene3D" id="3.30.1370.60">
    <property type="entry name" value="Hypothetical oxidoreductase yiak, domain 2"/>
    <property type="match status" value="1"/>
</dbReference>
<evidence type="ECO:0008006" key="5">
    <source>
        <dbReference type="Google" id="ProtNLM"/>
    </source>
</evidence>
<evidence type="ECO:0000313" key="3">
    <source>
        <dbReference type="EMBL" id="OGG44242.1"/>
    </source>
</evidence>
<evidence type="ECO:0000256" key="2">
    <source>
        <dbReference type="ARBA" id="ARBA00023002"/>
    </source>
</evidence>
<gene>
    <name evidence="3" type="ORF">A3F84_09610</name>
</gene>
<comment type="caution">
    <text evidence="3">The sequence shown here is derived from an EMBL/GenBank/DDBJ whole genome shotgun (WGS) entry which is preliminary data.</text>
</comment>
<name>A0A1F6C5A6_HANXR</name>
<keyword evidence="2" id="KW-0560">Oxidoreductase</keyword>
<dbReference type="SUPFAM" id="SSF89733">
    <property type="entry name" value="L-sulfolactate dehydrogenase-like"/>
    <property type="match status" value="1"/>
</dbReference>
<dbReference type="Pfam" id="PF02615">
    <property type="entry name" value="Ldh_2"/>
    <property type="match status" value="1"/>
</dbReference>
<dbReference type="InterPro" id="IPR043144">
    <property type="entry name" value="Mal/L-sulf/L-lact_DH-like_ah"/>
</dbReference>
<evidence type="ECO:0000313" key="4">
    <source>
        <dbReference type="Proteomes" id="UP000178606"/>
    </source>
</evidence>
<dbReference type="GO" id="GO:0016491">
    <property type="term" value="F:oxidoreductase activity"/>
    <property type="evidence" value="ECO:0007669"/>
    <property type="project" value="UniProtKB-KW"/>
</dbReference>
<dbReference type="Gene3D" id="1.10.1530.10">
    <property type="match status" value="1"/>
</dbReference>
<dbReference type="PANTHER" id="PTHR11091:SF0">
    <property type="entry name" value="MALATE DEHYDROGENASE"/>
    <property type="match status" value="1"/>
</dbReference>
<comment type="similarity">
    <text evidence="1">Belongs to the LDH2/MDH2 oxidoreductase family.</text>
</comment>
<dbReference type="InterPro" id="IPR036111">
    <property type="entry name" value="Mal/L-sulfo/L-lacto_DH-like_sf"/>
</dbReference>